<dbReference type="OrthoDB" id="9780929at2"/>
<accession>A0A146G3D8</accession>
<dbReference type="EMBL" id="BDCO01000002">
    <property type="protein sequence ID" value="GAT32161.1"/>
    <property type="molecule type" value="Genomic_DNA"/>
</dbReference>
<comment type="caution">
    <text evidence="1">The sequence shown here is derived from an EMBL/GenBank/DDBJ whole genome shotgun (WGS) entry which is preliminary data.</text>
</comment>
<sequence>MKTLDTHPEFSQLVNITAQELGIRTEFVVKDYWVTRILRAIATDDSMRRQVIFKGGTSLSKGWKLIDRFSEDVDLLATGPDFSGPPGGKARERLFKAIRSRVERETPLRLPEMSDIAPGDRNFLYLRGPHKCDIRYPLPGRVISRSSAYTEFVFLEMGFRGGPNPHVAVALNSFVGEYILGLAADQHSALADYAEDFAAFEMELLDPVRTFVEKLLVLHGSLAKGIKGVRTRHFYDLDSLFRKSESVRTSLQSEQFPALVKDALRITREYFDADLDPNLNLAESPVLNLTAEQISELTIQYRGERDYYFGRQPPFGELVETLAEVRALLRDR</sequence>
<dbReference type="InterPro" id="IPR014942">
    <property type="entry name" value="AbiEii"/>
</dbReference>
<protein>
    <submittedName>
        <fullName evidence="1">Nucleotidyl transferase AbiEii toxin, Type IV TA system</fullName>
    </submittedName>
</protein>
<evidence type="ECO:0000313" key="2">
    <source>
        <dbReference type="Proteomes" id="UP000076023"/>
    </source>
</evidence>
<dbReference type="InParanoid" id="A0A146G3D8"/>
<name>A0A146G3D8_TERSA</name>
<dbReference type="GO" id="GO:0016740">
    <property type="term" value="F:transferase activity"/>
    <property type="evidence" value="ECO:0007669"/>
    <property type="project" value="UniProtKB-KW"/>
</dbReference>
<dbReference type="Gene3D" id="3.10.450.620">
    <property type="entry name" value="JHP933, nucleotidyltransferase-like core domain"/>
    <property type="match status" value="1"/>
</dbReference>
<dbReference type="STRING" id="690879.TSACC_2558"/>
<proteinExistence type="predicted"/>
<dbReference type="AlphaFoldDB" id="A0A146G3D8"/>
<dbReference type="Proteomes" id="UP000076023">
    <property type="component" value="Unassembled WGS sequence"/>
</dbReference>
<keyword evidence="2" id="KW-1185">Reference proteome</keyword>
<reference evidence="2" key="1">
    <citation type="journal article" date="2017" name="Genome Announc.">
        <title>Draft Genome Sequence of Terrimicrobium sacchariphilum NM-5T, a Facultative Anaerobic Soil Bacterium of the Class Spartobacteria.</title>
        <authorList>
            <person name="Qiu Y.L."/>
            <person name="Tourlousse D.M."/>
            <person name="Matsuura N."/>
            <person name="Ohashi A."/>
            <person name="Sekiguchi Y."/>
        </authorList>
    </citation>
    <scope>NUCLEOTIDE SEQUENCE [LARGE SCALE GENOMIC DNA]</scope>
    <source>
        <strain evidence="2">NM-5</strain>
    </source>
</reference>
<gene>
    <name evidence="1" type="ORF">TSACC_2558</name>
</gene>
<evidence type="ECO:0000313" key="1">
    <source>
        <dbReference type="EMBL" id="GAT32161.1"/>
    </source>
</evidence>
<keyword evidence="1" id="KW-0808">Transferase</keyword>
<organism evidence="1 2">
    <name type="scientific">Terrimicrobium sacchariphilum</name>
    <dbReference type="NCBI Taxonomy" id="690879"/>
    <lineage>
        <taxon>Bacteria</taxon>
        <taxon>Pseudomonadati</taxon>
        <taxon>Verrucomicrobiota</taxon>
        <taxon>Terrimicrobiia</taxon>
        <taxon>Terrimicrobiales</taxon>
        <taxon>Terrimicrobiaceae</taxon>
        <taxon>Terrimicrobium</taxon>
    </lineage>
</organism>
<dbReference type="RefSeq" id="WP_075078008.1">
    <property type="nucleotide sequence ID" value="NZ_BDCO01000002.1"/>
</dbReference>
<dbReference type="Pfam" id="PF08843">
    <property type="entry name" value="AbiEii"/>
    <property type="match status" value="1"/>
</dbReference>